<dbReference type="EMBL" id="BAAAYN010000016">
    <property type="protein sequence ID" value="GAA3386384.1"/>
    <property type="molecule type" value="Genomic_DNA"/>
</dbReference>
<gene>
    <name evidence="2" type="ORF">GCM10020369_23500</name>
</gene>
<keyword evidence="3" id="KW-1185">Reference proteome</keyword>
<organism evidence="2 3">
    <name type="scientific">Cryptosporangium minutisporangium</name>
    <dbReference type="NCBI Taxonomy" id="113569"/>
    <lineage>
        <taxon>Bacteria</taxon>
        <taxon>Bacillati</taxon>
        <taxon>Actinomycetota</taxon>
        <taxon>Actinomycetes</taxon>
        <taxon>Cryptosporangiales</taxon>
        <taxon>Cryptosporangiaceae</taxon>
        <taxon>Cryptosporangium</taxon>
    </lineage>
</organism>
<dbReference type="Proteomes" id="UP001501676">
    <property type="component" value="Unassembled WGS sequence"/>
</dbReference>
<proteinExistence type="predicted"/>
<dbReference type="RefSeq" id="WP_345728079.1">
    <property type="nucleotide sequence ID" value="NZ_BAAAYN010000016.1"/>
</dbReference>
<name>A0ABP6SWP5_9ACTN</name>
<reference evidence="3" key="1">
    <citation type="journal article" date="2019" name="Int. J. Syst. Evol. Microbiol.">
        <title>The Global Catalogue of Microorganisms (GCM) 10K type strain sequencing project: providing services to taxonomists for standard genome sequencing and annotation.</title>
        <authorList>
            <consortium name="The Broad Institute Genomics Platform"/>
            <consortium name="The Broad Institute Genome Sequencing Center for Infectious Disease"/>
            <person name="Wu L."/>
            <person name="Ma J."/>
        </authorList>
    </citation>
    <scope>NUCLEOTIDE SEQUENCE [LARGE SCALE GENOMIC DNA]</scope>
    <source>
        <strain evidence="3">JCM 9458</strain>
    </source>
</reference>
<evidence type="ECO:0000313" key="3">
    <source>
        <dbReference type="Proteomes" id="UP001501676"/>
    </source>
</evidence>
<keyword evidence="1" id="KW-0175">Coiled coil</keyword>
<evidence type="ECO:0000256" key="1">
    <source>
        <dbReference type="SAM" id="Coils"/>
    </source>
</evidence>
<protein>
    <recommendedName>
        <fullName evidence="4">Cyclic nucleotide-binding domain-containing protein</fullName>
    </recommendedName>
</protein>
<evidence type="ECO:0000313" key="2">
    <source>
        <dbReference type="EMBL" id="GAA3386384.1"/>
    </source>
</evidence>
<evidence type="ECO:0008006" key="4">
    <source>
        <dbReference type="Google" id="ProtNLM"/>
    </source>
</evidence>
<accession>A0ABP6SWP5</accession>
<sequence>MNHPLTEPVLAADTADAAGTDRAGTEVLVLAQPYLGPATLRDLSLRPGQAVFLLEHGLAREALILAVAEGEDAVTAFLDGRVRAVPGHVRAVQITDPRIILALTLRALGQLLPAHQAAGERIDELAAQLARLRDDRDTQLSEIRAYAVTVHQRGEVCRAGLNDFLDRFGLGRYQPRHVVTFTITGGFEVTPGTERSSWLTEQDVLAHLLVDTGGIDGVLDGTVDFQVTVSASESDQE</sequence>
<feature type="coiled-coil region" evidence="1">
    <location>
        <begin position="115"/>
        <end position="142"/>
    </location>
</feature>
<comment type="caution">
    <text evidence="2">The sequence shown here is derived from an EMBL/GenBank/DDBJ whole genome shotgun (WGS) entry which is preliminary data.</text>
</comment>